<evidence type="ECO:0000259" key="5">
    <source>
        <dbReference type="Pfam" id="PF02709"/>
    </source>
</evidence>
<evidence type="ECO:0000256" key="3">
    <source>
        <dbReference type="SAM" id="Phobius"/>
    </source>
</evidence>
<accession>A0ABM0JAE2</accession>
<feature type="transmembrane region" description="Helical" evidence="3">
    <location>
        <begin position="316"/>
        <end position="340"/>
    </location>
</feature>
<feature type="domain" description="Glycosyltransferase 2-like" evidence="4">
    <location>
        <begin position="159"/>
        <end position="198"/>
    </location>
</feature>
<dbReference type="RefSeq" id="XP_005089122.2">
    <property type="nucleotide sequence ID" value="XM_005089065.3"/>
</dbReference>
<dbReference type="PANTHER" id="PTHR11675:SF126">
    <property type="entry name" value="RICIN B LECTIN DOMAIN-CONTAINING PROTEIN"/>
    <property type="match status" value="1"/>
</dbReference>
<proteinExistence type="predicted"/>
<evidence type="ECO:0000313" key="6">
    <source>
        <dbReference type="Proteomes" id="UP000694888"/>
    </source>
</evidence>
<feature type="domain" description="Galactosyltransferase C-terminal" evidence="5">
    <location>
        <begin position="209"/>
        <end position="264"/>
    </location>
</feature>
<protein>
    <submittedName>
        <fullName evidence="7">Polypeptide N-acetylgalactosaminyltransferase 5</fullName>
    </submittedName>
</protein>
<dbReference type="InterPro" id="IPR029044">
    <property type="entry name" value="Nucleotide-diphossugar_trans"/>
</dbReference>
<name>A0ABM0JAE2_APLCA</name>
<keyword evidence="3" id="KW-0812">Transmembrane</keyword>
<organism evidence="6 7">
    <name type="scientific">Aplysia californica</name>
    <name type="common">California sea hare</name>
    <dbReference type="NCBI Taxonomy" id="6500"/>
    <lineage>
        <taxon>Eukaryota</taxon>
        <taxon>Metazoa</taxon>
        <taxon>Spiralia</taxon>
        <taxon>Lophotrochozoa</taxon>
        <taxon>Mollusca</taxon>
        <taxon>Gastropoda</taxon>
        <taxon>Heterobranchia</taxon>
        <taxon>Euthyneura</taxon>
        <taxon>Tectipleura</taxon>
        <taxon>Aplysiida</taxon>
        <taxon>Aplysioidea</taxon>
        <taxon>Aplysiidae</taxon>
        <taxon>Aplysia</taxon>
    </lineage>
</organism>
<keyword evidence="3" id="KW-1133">Transmembrane helix</keyword>
<dbReference type="GeneID" id="101851159"/>
<dbReference type="Proteomes" id="UP000694888">
    <property type="component" value="Unplaced"/>
</dbReference>
<dbReference type="Pfam" id="PF02709">
    <property type="entry name" value="Glyco_transf_7C"/>
    <property type="match status" value="1"/>
</dbReference>
<dbReference type="InterPro" id="IPR001173">
    <property type="entry name" value="Glyco_trans_2-like"/>
</dbReference>
<evidence type="ECO:0000256" key="2">
    <source>
        <dbReference type="ARBA" id="ARBA00023157"/>
    </source>
</evidence>
<keyword evidence="2" id="KW-1015">Disulfide bond</keyword>
<dbReference type="PANTHER" id="PTHR11675">
    <property type="entry name" value="N-ACETYLGALACTOSAMINYLTRANSFERASE"/>
    <property type="match status" value="1"/>
</dbReference>
<keyword evidence="1" id="KW-0808">Transferase</keyword>
<reference evidence="7" key="1">
    <citation type="submission" date="2025-08" db="UniProtKB">
        <authorList>
            <consortium name="RefSeq"/>
        </authorList>
    </citation>
    <scope>IDENTIFICATION</scope>
</reference>
<evidence type="ECO:0000259" key="4">
    <source>
        <dbReference type="Pfam" id="PF00535"/>
    </source>
</evidence>
<sequence>MFARRLCMAFPFRFVSSFLLKRIVLALVAFIVIKLTASLLFDSKYERLSRIHAGGNGGLRFSSYVYESDGKKTFPDENILWETYQGPDDSGWPGANGSAVFSSPDTLNATQREQYDAGLERFYFNEYANRQMSLHRSLPDFRDSRCRDEKYPKHLPDTSVIICFYNEAWSALLRTVQSVLDRSPPQLLREIILVDDFSDLGMKNLRATPAIVGGLFSVDKEYFQYIGSYDSGMDIWGGENLELSFRVWMCGGSLEIVPCSAVGHIFRNLIPYKDGGQMFVTKNKLRLAEVWMDEYKDIYFKFVKNVSHVSYSFFKIWQLVWAFSLGIVGIFNTLCGYLFYI</sequence>
<dbReference type="InterPro" id="IPR027791">
    <property type="entry name" value="Galactosyl_T_C"/>
</dbReference>
<gene>
    <name evidence="7" type="primary">LOC101851159</name>
</gene>
<dbReference type="SUPFAM" id="SSF53448">
    <property type="entry name" value="Nucleotide-diphospho-sugar transferases"/>
    <property type="match status" value="1"/>
</dbReference>
<dbReference type="Gene3D" id="3.90.550.10">
    <property type="entry name" value="Spore Coat Polysaccharide Biosynthesis Protein SpsA, Chain A"/>
    <property type="match status" value="2"/>
</dbReference>
<keyword evidence="3" id="KW-0472">Membrane</keyword>
<evidence type="ECO:0000256" key="1">
    <source>
        <dbReference type="ARBA" id="ARBA00022679"/>
    </source>
</evidence>
<keyword evidence="6" id="KW-1185">Reference proteome</keyword>
<evidence type="ECO:0000313" key="7">
    <source>
        <dbReference type="RefSeq" id="XP_005089122.2"/>
    </source>
</evidence>
<dbReference type="Pfam" id="PF00535">
    <property type="entry name" value="Glycos_transf_2"/>
    <property type="match status" value="1"/>
</dbReference>